<dbReference type="Proteomes" id="UP000245166">
    <property type="component" value="Unassembled WGS sequence"/>
</dbReference>
<proteinExistence type="predicted"/>
<dbReference type="EMBL" id="PYHR01000002">
    <property type="protein sequence ID" value="PWD51319.1"/>
    <property type="molecule type" value="Genomic_DNA"/>
</dbReference>
<accession>A0A2U1ZWF8</accession>
<gene>
    <name evidence="1" type="ORF">C8046_12265</name>
</gene>
<comment type="caution">
    <text evidence="1">The sequence shown here is derived from an EMBL/GenBank/DDBJ whole genome shotgun (WGS) entry which is preliminary data.</text>
</comment>
<reference evidence="1 2" key="1">
    <citation type="submission" date="2018-03" db="EMBL/GenBank/DDBJ databases">
        <title>Genome assembly of novel Miniimonas species PCH200.</title>
        <authorList>
            <person name="Thakur V."/>
            <person name="Kumar V."/>
            <person name="Singh D."/>
        </authorList>
    </citation>
    <scope>NUCLEOTIDE SEQUENCE [LARGE SCALE GENOMIC DNA]</scope>
    <source>
        <strain evidence="1 2">PCH200</strain>
    </source>
</reference>
<dbReference type="AlphaFoldDB" id="A0A2U1ZWF8"/>
<keyword evidence="2" id="KW-1185">Reference proteome</keyword>
<sequence length="210" mass="22196">MEAAKKAGTNYSDQTVAAMRALANLVSELDDLQARGMIDVNARHGIPDWVKAVLSEDFPWGAGVNRTTPAISEASLANLRTIGHLIEVYGSTQFPRSEALDGVIAAIGDARSHIEGAGLADSTKHYLFSVLARIEEALTSRRPRDYVAAVNEFVGATAVAEAAESDPERKVWWVGLRDTFVDSFAKAGGQSLWAGTVLVAGGAVKAITGG</sequence>
<protein>
    <submittedName>
        <fullName evidence="1">Uncharacterized protein</fullName>
    </submittedName>
</protein>
<name>A0A2U1ZWF8_9MICO</name>
<organism evidence="1 2">
    <name type="scientific">Serinibacter arcticus</name>
    <dbReference type="NCBI Taxonomy" id="1655435"/>
    <lineage>
        <taxon>Bacteria</taxon>
        <taxon>Bacillati</taxon>
        <taxon>Actinomycetota</taxon>
        <taxon>Actinomycetes</taxon>
        <taxon>Micrococcales</taxon>
        <taxon>Beutenbergiaceae</taxon>
        <taxon>Serinibacter</taxon>
    </lineage>
</organism>
<evidence type="ECO:0000313" key="1">
    <source>
        <dbReference type="EMBL" id="PWD51319.1"/>
    </source>
</evidence>
<evidence type="ECO:0000313" key="2">
    <source>
        <dbReference type="Proteomes" id="UP000245166"/>
    </source>
</evidence>